<reference evidence="8" key="1">
    <citation type="submission" date="2021-05" db="EMBL/GenBank/DDBJ databases">
        <title>The genome of the haptophyte Pavlova lutheri (Diacronema luteri, Pavlovales) - a model for lipid biosynthesis in eukaryotic algae.</title>
        <authorList>
            <person name="Hulatt C.J."/>
            <person name="Posewitz M.C."/>
        </authorList>
    </citation>
    <scope>NUCLEOTIDE SEQUENCE</scope>
    <source>
        <strain evidence="8">NIVA-4/92</strain>
    </source>
</reference>
<dbReference type="GO" id="GO:0003824">
    <property type="term" value="F:catalytic activity"/>
    <property type="evidence" value="ECO:0007669"/>
    <property type="project" value="InterPro"/>
</dbReference>
<proteinExistence type="predicted"/>
<dbReference type="EMBL" id="JAGTXO010000006">
    <property type="protein sequence ID" value="KAG8467378.1"/>
    <property type="molecule type" value="Genomic_DNA"/>
</dbReference>
<dbReference type="PRINTS" id="PR00332">
    <property type="entry name" value="HISTRIAD"/>
</dbReference>
<dbReference type="InterPro" id="IPR004045">
    <property type="entry name" value="Glutathione_S-Trfase_N"/>
</dbReference>
<dbReference type="InterPro" id="IPR010987">
    <property type="entry name" value="Glutathione-S-Trfase_C-like"/>
</dbReference>
<dbReference type="Gene3D" id="1.20.1050.10">
    <property type="match status" value="1"/>
</dbReference>
<feature type="chain" id="PRO_5035242423" description="HIT domain-containing protein" evidence="4">
    <location>
        <begin position="18"/>
        <end position="405"/>
    </location>
</feature>
<dbReference type="PROSITE" id="PS50404">
    <property type="entry name" value="GST_NTER"/>
    <property type="match status" value="1"/>
</dbReference>
<evidence type="ECO:0000256" key="3">
    <source>
        <dbReference type="PROSITE-ProRule" id="PRU00464"/>
    </source>
</evidence>
<feature type="signal peptide" evidence="4">
    <location>
        <begin position="1"/>
        <end position="17"/>
    </location>
</feature>
<keyword evidence="4" id="KW-0732">Signal</keyword>
<dbReference type="InterPro" id="IPR036265">
    <property type="entry name" value="HIT-like_sf"/>
</dbReference>
<feature type="short sequence motif" description="Histidine triad motif" evidence="2 3">
    <location>
        <begin position="388"/>
        <end position="392"/>
    </location>
</feature>
<feature type="domain" description="GST N-terminal" evidence="5">
    <location>
        <begin position="43"/>
        <end position="128"/>
    </location>
</feature>
<evidence type="ECO:0000259" key="7">
    <source>
        <dbReference type="PROSITE" id="PS51084"/>
    </source>
</evidence>
<evidence type="ECO:0000259" key="5">
    <source>
        <dbReference type="PROSITE" id="PS50404"/>
    </source>
</evidence>
<dbReference type="InterPro" id="IPR036282">
    <property type="entry name" value="Glutathione-S-Trfase_C_sf"/>
</dbReference>
<dbReference type="SUPFAM" id="SSF54197">
    <property type="entry name" value="HIT-like"/>
    <property type="match status" value="1"/>
</dbReference>
<dbReference type="CDD" id="cd00570">
    <property type="entry name" value="GST_N_family"/>
    <property type="match status" value="1"/>
</dbReference>
<feature type="domain" description="HIT" evidence="7">
    <location>
        <begin position="294"/>
        <end position="405"/>
    </location>
</feature>
<dbReference type="SUPFAM" id="SSF47616">
    <property type="entry name" value="GST C-terminal domain-like"/>
    <property type="match status" value="1"/>
</dbReference>
<dbReference type="AlphaFoldDB" id="A0A8J6CH52"/>
<keyword evidence="9" id="KW-1185">Reference proteome</keyword>
<dbReference type="CDD" id="cd00299">
    <property type="entry name" value="GST_C_family"/>
    <property type="match status" value="1"/>
</dbReference>
<dbReference type="Pfam" id="PF13417">
    <property type="entry name" value="GST_N_3"/>
    <property type="match status" value="1"/>
</dbReference>
<dbReference type="PROSITE" id="PS51084">
    <property type="entry name" value="HIT_2"/>
    <property type="match status" value="1"/>
</dbReference>
<dbReference type="Pfam" id="PF13410">
    <property type="entry name" value="GST_C_2"/>
    <property type="match status" value="1"/>
</dbReference>
<evidence type="ECO:0000313" key="9">
    <source>
        <dbReference type="Proteomes" id="UP000751190"/>
    </source>
</evidence>
<dbReference type="Pfam" id="PF01230">
    <property type="entry name" value="HIT"/>
    <property type="match status" value="1"/>
</dbReference>
<dbReference type="PROSITE" id="PS00892">
    <property type="entry name" value="HIT_1"/>
    <property type="match status" value="1"/>
</dbReference>
<dbReference type="InterPro" id="IPR011146">
    <property type="entry name" value="HIT-like"/>
</dbReference>
<gene>
    <name evidence="8" type="ORF">KFE25_000694</name>
</gene>
<dbReference type="PANTHER" id="PTHR23089">
    <property type="entry name" value="HISTIDINE TRIAD HIT PROTEIN"/>
    <property type="match status" value="1"/>
</dbReference>
<dbReference type="OMA" id="WMQANEP"/>
<comment type="caution">
    <text evidence="8">The sequence shown here is derived from an EMBL/GenBank/DDBJ whole genome shotgun (WGS) entry which is preliminary data.</text>
</comment>
<dbReference type="Gene3D" id="3.40.30.10">
    <property type="entry name" value="Glutaredoxin"/>
    <property type="match status" value="1"/>
</dbReference>
<dbReference type="OrthoDB" id="672793at2759"/>
<dbReference type="InterPro" id="IPR036249">
    <property type="entry name" value="Thioredoxin-like_sf"/>
</dbReference>
<feature type="active site" description="Tele-AMP-histidine intermediate" evidence="1">
    <location>
        <position position="390"/>
    </location>
</feature>
<dbReference type="SUPFAM" id="SSF52833">
    <property type="entry name" value="Thioredoxin-like"/>
    <property type="match status" value="1"/>
</dbReference>
<evidence type="ECO:0000313" key="8">
    <source>
        <dbReference type="EMBL" id="KAG8467378.1"/>
    </source>
</evidence>
<dbReference type="SFLD" id="SFLDS00019">
    <property type="entry name" value="Glutathione_Transferase_(cytos"/>
    <property type="match status" value="1"/>
</dbReference>
<protein>
    <recommendedName>
        <fullName evidence="10">HIT domain-containing protein</fullName>
    </recommendedName>
</protein>
<evidence type="ECO:0000256" key="2">
    <source>
        <dbReference type="PIRSR" id="PIRSR601310-3"/>
    </source>
</evidence>
<dbReference type="Gene3D" id="3.30.428.10">
    <property type="entry name" value="HIT-like"/>
    <property type="match status" value="1"/>
</dbReference>
<name>A0A8J6CH52_DIALT</name>
<sequence>MAASALIALAVSRFGVARAPLAAVRAPLVARSRLLRMNAPSPSVGALYDVPVSNNGARCRMVLYYKGVPRDEVAVVSPAELGGLKAPAFLAANPQGKMPLLTLAGSGEPLPESDTIARYLCARFAGRGPALQPSDPLAAARSDRICRLHDIYLAAVQPALYKVAGSAGAQAFPPFGPFGSRQAALAELTSQLAVLESYADERGPYLVGAEPTLADCTIWPSAIFWQTILPKFGMPAEAIFGPRLSRWATHMMGADDVGARVSAEIRPGLLEWEEKQRWAPILGAGTRDTAGATIFDSILDGKIPADVVYEDELVLAFRDIAPVAPTHVLLIPKRRDGLTQLQRATAEHKHVLGHMLAVAVPAIVAKDGLDSYRLVVNDGAQACQSVFHLHMHIIGGKALTWPPGV</sequence>
<evidence type="ECO:0008006" key="10">
    <source>
        <dbReference type="Google" id="ProtNLM"/>
    </source>
</evidence>
<evidence type="ECO:0000256" key="1">
    <source>
        <dbReference type="PIRSR" id="PIRSR601310-1"/>
    </source>
</evidence>
<accession>A0A8J6CH52</accession>
<dbReference type="InterPro" id="IPR019808">
    <property type="entry name" value="Histidine_triad_CS"/>
</dbReference>
<dbReference type="PROSITE" id="PS50405">
    <property type="entry name" value="GST_CTER"/>
    <property type="match status" value="1"/>
</dbReference>
<dbReference type="CDD" id="cd01276">
    <property type="entry name" value="PKCI_related"/>
    <property type="match status" value="1"/>
</dbReference>
<dbReference type="InterPro" id="IPR040079">
    <property type="entry name" value="Glutathione_S-Trfase"/>
</dbReference>
<feature type="domain" description="GST C-terminal" evidence="6">
    <location>
        <begin position="135"/>
        <end position="281"/>
    </location>
</feature>
<dbReference type="InterPro" id="IPR001310">
    <property type="entry name" value="Histidine_triad_HIT"/>
</dbReference>
<organism evidence="8 9">
    <name type="scientific">Diacronema lutheri</name>
    <name type="common">Unicellular marine alga</name>
    <name type="synonym">Monochrysis lutheri</name>
    <dbReference type="NCBI Taxonomy" id="2081491"/>
    <lineage>
        <taxon>Eukaryota</taxon>
        <taxon>Haptista</taxon>
        <taxon>Haptophyta</taxon>
        <taxon>Pavlovophyceae</taxon>
        <taxon>Pavlovales</taxon>
        <taxon>Pavlovaceae</taxon>
        <taxon>Diacronema</taxon>
    </lineage>
</organism>
<dbReference type="Proteomes" id="UP000751190">
    <property type="component" value="Unassembled WGS sequence"/>
</dbReference>
<evidence type="ECO:0000256" key="4">
    <source>
        <dbReference type="SAM" id="SignalP"/>
    </source>
</evidence>
<dbReference type="SFLD" id="SFLDG00358">
    <property type="entry name" value="Main_(cytGST)"/>
    <property type="match status" value="1"/>
</dbReference>
<evidence type="ECO:0000259" key="6">
    <source>
        <dbReference type="PROSITE" id="PS50405"/>
    </source>
</evidence>